<name>A0A7C8I8Q8_9PLEO</name>
<dbReference type="Gene3D" id="1.25.10.10">
    <property type="entry name" value="Leucine-rich Repeat Variant"/>
    <property type="match status" value="1"/>
</dbReference>
<keyword evidence="7" id="KW-1185">Reference proteome</keyword>
<accession>A0A7C8I8Q8</accession>
<dbReference type="PROSITE" id="PS00221">
    <property type="entry name" value="MIP"/>
    <property type="match status" value="1"/>
</dbReference>
<sequence length="1342" mass="146452">MAPSSVPQNPTALNVSQLLPKLEEDDPDFRFMALSDLHDILNIAHPSLLQHEQVVCAKTVEGLLKTLVDTNGEVQNMAVKCLGPFVNKVPDNILCPMIDKLSHLETENSVDQSIPSLALREVVVSLPRPVAGVARSKAVQDAYHAVSKVLIPRLVGYHVITPSRKDLPRVPSGMLQVDLEKGTDSNAIDVLTEVARCFGPMLQDAEVHALQKITFEILENERSSSLMKKKSVTAISTLAGFFSDTLLSAFISRVVEHLRDVHLTRTKRKLYITILGSMARSIPRKFGPYLKMLSPFVLSALSAQELDEEMELSDDEAERDPEVDEVLEAALIALEGFLASCSQDMRSYTDEIIEAATRLLKYDPNLAQDDDDDAMDDDEEDDALEDEDFEEEAGYDDDEDASWKVRRCAAKVLFTLIATRSNGDLLDDGTLYNRVAPALIGRFKEREDNVRLEILAGLSHLVRKSGDGPSPVKFADEHPQGGTMMPPPSRKRRRGGSDASMFDLHANPALSMGYASPAPAGTPPVGPRAHLAKLSPDIVKGVSQLLKQGSCPPSTKQASIVLIKDIVLTQRGGLDGYLAQIAEPLVEAAKSGGQGVPTNSASSATSNSLRIQALQLIGAIADTHSSATIQPYLEKIVPALLLGVKDKYSKLSIEALAATEQVVKALTPPRSASSGSQNQKYLDELYQALVTRISANDADLEVRQSAIHVLGIFLGRSSGTDGLLASRNRTSGLDLLADRLKNELTRLASVRAIDSIAVHSKAQDELPAKWVRDVALELGAQLRKASRVLRGASLSALRTLALNPISRQQLDAQTKSRLVDLLLPLLDPTDLHLLGPALVILATFVKDDARSVTTSQFIAALCRVVPGSISGNSLEALLALVRTIGEQGAGKALMTALLQDVGVSGRPEVVGKVIGNLLVYGGNSLPVKLDQFVSELETATDDRRKCLALVVIGEAALRLGSSSSIDPRLFIKYFSLKSDQVPLAAAVALGRSGAGNVDKYLPVILSAMEKPSSPQYLLLHSVKEILQHDGTEADIIPYASTLWRNLVAASQAEDNKAIGAECIGKLAIIDPKTYLPQLQAFLGDRKASVRGMVISALRFTLADTDEAYDEYLRPIVIPMLVQMLNESDLDNRRLALTTFNSAMHNKPDIIIPALDQLLPLAMKETELKPELIREVQMGPFKHKVDDGLELRKSAYETLYALLEAAFSRLSPADLSDCFDRIVAGISDEHDIRILCNLMLTKLMVLAPEQTHSHLESIVEHFRAVLSVKPKENAVKQELEKLNEGNKGVLKVSVLLNKRLGIEGGYPIEDQQLRAWGTYWEWVNKEHQQSLKTVIDELKERDR</sequence>
<comment type="caution">
    <text evidence="6">The sequence shown here is derived from an EMBL/GenBank/DDBJ whole genome shotgun (WGS) entry which is preliminary data.</text>
</comment>
<dbReference type="EMBL" id="JAADJZ010000007">
    <property type="protein sequence ID" value="KAF2873494.1"/>
    <property type="molecule type" value="Genomic_DNA"/>
</dbReference>
<proteinExistence type="inferred from homology"/>
<dbReference type="InterPro" id="IPR011989">
    <property type="entry name" value="ARM-like"/>
</dbReference>
<dbReference type="InterPro" id="IPR022357">
    <property type="entry name" value="MIP_CS"/>
</dbReference>
<keyword evidence="2" id="KW-0677">Repeat</keyword>
<evidence type="ECO:0000313" key="6">
    <source>
        <dbReference type="EMBL" id="KAF2873494.1"/>
    </source>
</evidence>
<dbReference type="PANTHER" id="PTHR12696">
    <property type="entry name" value="TIP120"/>
    <property type="match status" value="1"/>
</dbReference>
<feature type="domain" description="TATA-binding protein interacting (TIP20)" evidence="5">
    <location>
        <begin position="1149"/>
        <end position="1323"/>
    </location>
</feature>
<evidence type="ECO:0000313" key="7">
    <source>
        <dbReference type="Proteomes" id="UP000481861"/>
    </source>
</evidence>
<organism evidence="6 7">
    <name type="scientific">Massariosphaeria phaeospora</name>
    <dbReference type="NCBI Taxonomy" id="100035"/>
    <lineage>
        <taxon>Eukaryota</taxon>
        <taxon>Fungi</taxon>
        <taxon>Dikarya</taxon>
        <taxon>Ascomycota</taxon>
        <taxon>Pezizomycotina</taxon>
        <taxon>Dothideomycetes</taxon>
        <taxon>Pleosporomycetidae</taxon>
        <taxon>Pleosporales</taxon>
        <taxon>Pleosporales incertae sedis</taxon>
        <taxon>Massariosphaeria</taxon>
    </lineage>
</organism>
<dbReference type="Pfam" id="PF08623">
    <property type="entry name" value="TIP120"/>
    <property type="match status" value="1"/>
</dbReference>
<gene>
    <name evidence="6" type="ORF">BDV95DRAFT_627403</name>
</gene>
<evidence type="ECO:0000256" key="4">
    <source>
        <dbReference type="SAM" id="MobiDB-lite"/>
    </source>
</evidence>
<dbReference type="Proteomes" id="UP000481861">
    <property type="component" value="Unassembled WGS sequence"/>
</dbReference>
<comment type="similarity">
    <text evidence="1">Belongs to the CAND family.</text>
</comment>
<evidence type="ECO:0000259" key="5">
    <source>
        <dbReference type="Pfam" id="PF08623"/>
    </source>
</evidence>
<dbReference type="GO" id="GO:0010265">
    <property type="term" value="P:SCF complex assembly"/>
    <property type="evidence" value="ECO:0007669"/>
    <property type="project" value="InterPro"/>
</dbReference>
<reference evidence="6 7" key="1">
    <citation type="submission" date="2020-01" db="EMBL/GenBank/DDBJ databases">
        <authorList>
            <consortium name="DOE Joint Genome Institute"/>
            <person name="Haridas S."/>
            <person name="Albert R."/>
            <person name="Binder M."/>
            <person name="Bloem J."/>
            <person name="Labutti K."/>
            <person name="Salamov A."/>
            <person name="Andreopoulos B."/>
            <person name="Baker S.E."/>
            <person name="Barry K."/>
            <person name="Bills G."/>
            <person name="Bluhm B.H."/>
            <person name="Cannon C."/>
            <person name="Castanera R."/>
            <person name="Culley D.E."/>
            <person name="Daum C."/>
            <person name="Ezra D."/>
            <person name="Gonzalez J.B."/>
            <person name="Henrissat B."/>
            <person name="Kuo A."/>
            <person name="Liang C."/>
            <person name="Lipzen A."/>
            <person name="Lutzoni F."/>
            <person name="Magnuson J."/>
            <person name="Mondo S."/>
            <person name="Nolan M."/>
            <person name="Ohm R."/>
            <person name="Pangilinan J."/>
            <person name="Park H.-J.H."/>
            <person name="Ramirez L."/>
            <person name="Alfaro M."/>
            <person name="Sun H."/>
            <person name="Tritt A."/>
            <person name="Yoshinaga Y."/>
            <person name="Zwiers L.-H.L."/>
            <person name="Turgeon B.G."/>
            <person name="Goodwin S.B."/>
            <person name="Spatafora J.W."/>
            <person name="Crous P.W."/>
            <person name="Grigoriev I.V."/>
        </authorList>
    </citation>
    <scope>NUCLEOTIDE SEQUENCE [LARGE SCALE GENOMIC DNA]</scope>
    <source>
        <strain evidence="6 7">CBS 611.86</strain>
    </source>
</reference>
<dbReference type="InterPro" id="IPR016024">
    <property type="entry name" value="ARM-type_fold"/>
</dbReference>
<protein>
    <submittedName>
        <fullName evidence="6">Armadillo-type protein</fullName>
    </submittedName>
</protein>
<evidence type="ECO:0000256" key="2">
    <source>
        <dbReference type="ARBA" id="ARBA00022737"/>
    </source>
</evidence>
<evidence type="ECO:0000256" key="3">
    <source>
        <dbReference type="ARBA" id="ARBA00022786"/>
    </source>
</evidence>
<feature type="compositionally biased region" description="Acidic residues" evidence="4">
    <location>
        <begin position="368"/>
        <end position="398"/>
    </location>
</feature>
<dbReference type="InterPro" id="IPR013932">
    <property type="entry name" value="TATA-bd_TIP120"/>
</dbReference>
<dbReference type="InterPro" id="IPR039852">
    <property type="entry name" value="CAND1/CAND2"/>
</dbReference>
<dbReference type="SUPFAM" id="SSF48371">
    <property type="entry name" value="ARM repeat"/>
    <property type="match status" value="1"/>
</dbReference>
<evidence type="ECO:0000256" key="1">
    <source>
        <dbReference type="ARBA" id="ARBA00007657"/>
    </source>
</evidence>
<dbReference type="OrthoDB" id="6260732at2759"/>
<feature type="region of interest" description="Disordered" evidence="4">
    <location>
        <begin position="465"/>
        <end position="501"/>
    </location>
</feature>
<feature type="region of interest" description="Disordered" evidence="4">
    <location>
        <begin position="365"/>
        <end position="398"/>
    </location>
</feature>
<dbReference type="Pfam" id="PF25782">
    <property type="entry name" value="TPR_CAND1"/>
    <property type="match status" value="1"/>
</dbReference>
<keyword evidence="3" id="KW-0833">Ubl conjugation pathway</keyword>